<proteinExistence type="predicted"/>
<dbReference type="Proteomes" id="UP000008710">
    <property type="component" value="Chromosome"/>
</dbReference>
<dbReference type="HOGENOM" id="CLU_1516753_0_0_11"/>
<gene>
    <name evidence="2" type="ordered locus">RHA1_ro00317</name>
</gene>
<feature type="compositionally biased region" description="Basic residues" evidence="1">
    <location>
        <begin position="1"/>
        <end position="15"/>
    </location>
</feature>
<protein>
    <submittedName>
        <fullName evidence="2">Uncharacterized protein</fullName>
    </submittedName>
</protein>
<evidence type="ECO:0000313" key="2">
    <source>
        <dbReference type="EMBL" id="ABG92153.1"/>
    </source>
</evidence>
<dbReference type="KEGG" id="rha:RHA1_ro00317"/>
<evidence type="ECO:0000256" key="1">
    <source>
        <dbReference type="SAM" id="MobiDB-lite"/>
    </source>
</evidence>
<dbReference type="EMBL" id="CP000431">
    <property type="protein sequence ID" value="ABG92153.1"/>
    <property type="molecule type" value="Genomic_DNA"/>
</dbReference>
<feature type="region of interest" description="Disordered" evidence="1">
    <location>
        <begin position="1"/>
        <end position="50"/>
    </location>
</feature>
<reference evidence="3" key="1">
    <citation type="journal article" date="2006" name="Proc. Natl. Acad. Sci. U.S.A.">
        <title>The complete genome of Rhodococcus sp. RHA1 provides insights into a catabolic powerhouse.</title>
        <authorList>
            <person name="McLeod M.P."/>
            <person name="Warren R.L."/>
            <person name="Hsiao W.W.L."/>
            <person name="Araki N."/>
            <person name="Myhre M."/>
            <person name="Fernandes C."/>
            <person name="Miyazawa D."/>
            <person name="Wong W."/>
            <person name="Lillquist A.L."/>
            <person name="Wang D."/>
            <person name="Dosanjh M."/>
            <person name="Hara H."/>
            <person name="Petrescu A."/>
            <person name="Morin R.D."/>
            <person name="Yang G."/>
            <person name="Stott J.M."/>
            <person name="Schein J.E."/>
            <person name="Shin H."/>
            <person name="Smailus D."/>
            <person name="Siddiqui A.S."/>
            <person name="Marra M.A."/>
            <person name="Jones S.J.M."/>
            <person name="Holt R."/>
            <person name="Brinkman F.S.L."/>
            <person name="Miyauchi K."/>
            <person name="Fukuda M."/>
            <person name="Davies J.E."/>
            <person name="Mohn W.W."/>
            <person name="Eltis L.D."/>
        </authorList>
    </citation>
    <scope>NUCLEOTIDE SEQUENCE [LARGE SCALE GENOMIC DNA]</scope>
    <source>
        <strain evidence="3">RHA1</strain>
    </source>
</reference>
<organism evidence="2 3">
    <name type="scientific">Rhodococcus jostii (strain RHA1)</name>
    <dbReference type="NCBI Taxonomy" id="101510"/>
    <lineage>
        <taxon>Bacteria</taxon>
        <taxon>Bacillati</taxon>
        <taxon>Actinomycetota</taxon>
        <taxon>Actinomycetes</taxon>
        <taxon>Mycobacteriales</taxon>
        <taxon>Nocardiaceae</taxon>
        <taxon>Rhodococcus</taxon>
    </lineage>
</organism>
<accession>Q0SJY3</accession>
<dbReference type="AlphaFoldDB" id="Q0SJY3"/>
<name>Q0SJY3_RHOJR</name>
<sequence>MRQRAAAKASRRSRAVMKSERGFVVPKTLPDRTAASLPQSVEATPGQPVRRGAVTIEKPHSRGCINHAPYRLCRRDRRILRSRPDREPGNRFGRCHGLVDGYLDRVASGHLRGDHAMIPATIQPEVSSSRKASVTMMIATPIKYGITSPFGSRVCVLCLFPHGTFCGVLGLVVGSNR</sequence>
<evidence type="ECO:0000313" key="3">
    <source>
        <dbReference type="Proteomes" id="UP000008710"/>
    </source>
</evidence>